<accession>A0A381Z8S0</accession>
<dbReference type="Gene3D" id="3.30.700.10">
    <property type="entry name" value="Glycoprotein, Type 4 Pilin"/>
    <property type="match status" value="1"/>
</dbReference>
<dbReference type="Pfam" id="PF07963">
    <property type="entry name" value="N_methyl"/>
    <property type="match status" value="1"/>
</dbReference>
<evidence type="ECO:0000259" key="2">
    <source>
        <dbReference type="Pfam" id="PF07596"/>
    </source>
</evidence>
<evidence type="ECO:0000313" key="3">
    <source>
        <dbReference type="EMBL" id="SVA85668.1"/>
    </source>
</evidence>
<dbReference type="PANTHER" id="PTHR30093:SF2">
    <property type="entry name" value="TYPE II SECRETION SYSTEM PROTEIN H"/>
    <property type="match status" value="1"/>
</dbReference>
<name>A0A381Z8S0_9ZZZZ</name>
<dbReference type="AlphaFoldDB" id="A0A381Z8S0"/>
<dbReference type="EMBL" id="UINC01020392">
    <property type="protein sequence ID" value="SVA85668.1"/>
    <property type="molecule type" value="Genomic_DNA"/>
</dbReference>
<feature type="domain" description="DUF1559" evidence="2">
    <location>
        <begin position="37"/>
        <end position="84"/>
    </location>
</feature>
<feature type="compositionally biased region" description="Polar residues" evidence="1">
    <location>
        <begin position="179"/>
        <end position="189"/>
    </location>
</feature>
<dbReference type="InterPro" id="IPR012902">
    <property type="entry name" value="N_methyl_site"/>
</dbReference>
<dbReference type="PANTHER" id="PTHR30093">
    <property type="entry name" value="GENERAL SECRETION PATHWAY PROTEIN G"/>
    <property type="match status" value="1"/>
</dbReference>
<sequence>MKTKQNGFTLIELLVVIAIIAILASLLLPALAKSKSKARQTVCMSNQKQLGLSTAMYAEDFDDKFPISITPHTVQNHANWLVSMHDAGYLSTMDLFTDPADVEGAYNTLKFRKRKLLVDNKSRDIVFSYGANEQMIGPSDQKYKKISQVPEPGKIFFFGCATYMVVPHWDHERVYNASGPHQPSSSANPPNELYARHNSGKKNQAKEQSKGGSNITYTDLHYEYKNQYFIDKRLWWYKNHRPL</sequence>
<reference evidence="3" key="1">
    <citation type="submission" date="2018-05" db="EMBL/GenBank/DDBJ databases">
        <authorList>
            <person name="Lanie J.A."/>
            <person name="Ng W.-L."/>
            <person name="Kazmierczak K.M."/>
            <person name="Andrzejewski T.M."/>
            <person name="Davidsen T.M."/>
            <person name="Wayne K.J."/>
            <person name="Tettelin H."/>
            <person name="Glass J.I."/>
            <person name="Rusch D."/>
            <person name="Podicherti R."/>
            <person name="Tsui H.-C.T."/>
            <person name="Winkler M.E."/>
        </authorList>
    </citation>
    <scope>NUCLEOTIDE SEQUENCE</scope>
</reference>
<dbReference type="SUPFAM" id="SSF54523">
    <property type="entry name" value="Pili subunits"/>
    <property type="match status" value="1"/>
</dbReference>
<gene>
    <name evidence="3" type="ORF">METZ01_LOCUS138522</name>
</gene>
<evidence type="ECO:0000256" key="1">
    <source>
        <dbReference type="SAM" id="MobiDB-lite"/>
    </source>
</evidence>
<proteinExistence type="predicted"/>
<dbReference type="InterPro" id="IPR045584">
    <property type="entry name" value="Pilin-like"/>
</dbReference>
<dbReference type="InterPro" id="IPR011453">
    <property type="entry name" value="DUF1559"/>
</dbReference>
<dbReference type="NCBIfam" id="TIGR02532">
    <property type="entry name" value="IV_pilin_GFxxxE"/>
    <property type="match status" value="1"/>
</dbReference>
<protein>
    <recommendedName>
        <fullName evidence="2">DUF1559 domain-containing protein</fullName>
    </recommendedName>
</protein>
<feature type="region of interest" description="Disordered" evidence="1">
    <location>
        <begin position="176"/>
        <end position="212"/>
    </location>
</feature>
<organism evidence="3">
    <name type="scientific">marine metagenome</name>
    <dbReference type="NCBI Taxonomy" id="408172"/>
    <lineage>
        <taxon>unclassified sequences</taxon>
        <taxon>metagenomes</taxon>
        <taxon>ecological metagenomes</taxon>
    </lineage>
</organism>
<dbReference type="Pfam" id="PF07596">
    <property type="entry name" value="SBP_bac_10"/>
    <property type="match status" value="1"/>
</dbReference>